<dbReference type="InterPro" id="IPR050431">
    <property type="entry name" value="Adaptor_comp_med_subunit"/>
</dbReference>
<dbReference type="OrthoDB" id="10259133at2759"/>
<dbReference type="InterPro" id="IPR011012">
    <property type="entry name" value="Longin-like_dom_sf"/>
</dbReference>
<protein>
    <recommendedName>
        <fullName evidence="6">AP complex mu/sigma subunit domain-containing protein</fullName>
    </recommendedName>
</protein>
<dbReference type="SUPFAM" id="SSF64356">
    <property type="entry name" value="SNARE-like"/>
    <property type="match status" value="1"/>
</dbReference>
<dbReference type="GO" id="GO:0015031">
    <property type="term" value="P:protein transport"/>
    <property type="evidence" value="ECO:0007669"/>
    <property type="project" value="UniProtKB-KW"/>
</dbReference>
<keyword evidence="5" id="KW-0168">Coated pit</keyword>
<evidence type="ECO:0000259" key="6">
    <source>
        <dbReference type="Pfam" id="PF01217"/>
    </source>
</evidence>
<dbReference type="InterPro" id="IPR022775">
    <property type="entry name" value="AP_mu_sigma_su"/>
</dbReference>
<keyword evidence="4" id="KW-0472">Membrane</keyword>
<evidence type="ECO:0000256" key="3">
    <source>
        <dbReference type="ARBA" id="ARBA00022927"/>
    </source>
</evidence>
<comment type="subcellular location">
    <subcellularLocation>
        <location evidence="1">Membrane</location>
        <location evidence="1">Coated pit</location>
        <topology evidence="1">Peripheral membrane protein</topology>
        <orientation evidence="1">Cytoplasmic side</orientation>
    </subcellularLocation>
</comment>
<evidence type="ECO:0000256" key="2">
    <source>
        <dbReference type="ARBA" id="ARBA00022448"/>
    </source>
</evidence>
<organism evidence="7 8">
    <name type="scientific">Steinernema carpocapsae</name>
    <name type="common">Entomopathogenic nematode</name>
    <dbReference type="NCBI Taxonomy" id="34508"/>
    <lineage>
        <taxon>Eukaryota</taxon>
        <taxon>Metazoa</taxon>
        <taxon>Ecdysozoa</taxon>
        <taxon>Nematoda</taxon>
        <taxon>Chromadorea</taxon>
        <taxon>Rhabditida</taxon>
        <taxon>Tylenchina</taxon>
        <taxon>Panagrolaimomorpha</taxon>
        <taxon>Strongyloidoidea</taxon>
        <taxon>Steinernematidae</taxon>
        <taxon>Steinernema</taxon>
    </lineage>
</organism>
<dbReference type="EMBL" id="AZBU02000012">
    <property type="protein sequence ID" value="TKR59835.1"/>
    <property type="molecule type" value="Genomic_DNA"/>
</dbReference>
<accession>A0A4V5ZXP6</accession>
<dbReference type="Gene3D" id="3.30.450.60">
    <property type="match status" value="1"/>
</dbReference>
<evidence type="ECO:0000256" key="5">
    <source>
        <dbReference type="ARBA" id="ARBA00023176"/>
    </source>
</evidence>
<dbReference type="FunFam" id="3.30.450.60:FF:000002">
    <property type="entry name" value="AP-2 complex subunit mu, putative"/>
    <property type="match status" value="1"/>
</dbReference>
<sequence>MSLSAIFILDLKGKVSNNRAKLPRRCGHVRHRQLFPVLMEMEEEGQQSPIIATPEATFVYIKCNNVYLVSTSTKNVNVTVVLSFLYKCVQVFTEYFKDVEEESIRDNFVITYELLDEMMDFGYPQTTDGKSCRNISPKKATNWKRRRGLRWP</sequence>
<evidence type="ECO:0000313" key="8">
    <source>
        <dbReference type="Proteomes" id="UP000298663"/>
    </source>
</evidence>
<gene>
    <name evidence="7" type="ORF">L596_029451</name>
</gene>
<evidence type="ECO:0000313" key="7">
    <source>
        <dbReference type="EMBL" id="TKR59835.1"/>
    </source>
</evidence>
<dbReference type="Proteomes" id="UP000298663">
    <property type="component" value="Unassembled WGS sequence"/>
</dbReference>
<name>A0A4V5ZXP6_STECR</name>
<keyword evidence="2" id="KW-0813">Transport</keyword>
<dbReference type="PANTHER" id="PTHR10529">
    <property type="entry name" value="AP COMPLEX SUBUNIT MU"/>
    <property type="match status" value="1"/>
</dbReference>
<dbReference type="GO" id="GO:0005905">
    <property type="term" value="C:clathrin-coated pit"/>
    <property type="evidence" value="ECO:0007669"/>
    <property type="project" value="UniProtKB-KW"/>
</dbReference>
<dbReference type="Pfam" id="PF01217">
    <property type="entry name" value="Clat_adaptor_s"/>
    <property type="match status" value="1"/>
</dbReference>
<dbReference type="STRING" id="34508.A0A4V5ZXP6"/>
<proteinExistence type="predicted"/>
<dbReference type="AlphaFoldDB" id="A0A4V5ZXP6"/>
<evidence type="ECO:0000256" key="4">
    <source>
        <dbReference type="ARBA" id="ARBA00023136"/>
    </source>
</evidence>
<keyword evidence="3" id="KW-0653">Protein transport</keyword>
<reference evidence="7 8" key="2">
    <citation type="journal article" date="2019" name="G3 (Bethesda)">
        <title>Hybrid Assembly of the Genome of the Entomopathogenic Nematode Steinernema carpocapsae Identifies the X-Chromosome.</title>
        <authorList>
            <person name="Serra L."/>
            <person name="Macchietto M."/>
            <person name="Macias-Munoz A."/>
            <person name="McGill C.J."/>
            <person name="Rodriguez I.M."/>
            <person name="Rodriguez B."/>
            <person name="Murad R."/>
            <person name="Mortazavi A."/>
        </authorList>
    </citation>
    <scope>NUCLEOTIDE SEQUENCE [LARGE SCALE GENOMIC DNA]</scope>
    <source>
        <strain evidence="7 8">ALL</strain>
    </source>
</reference>
<feature type="domain" description="AP complex mu/sigma subunit" evidence="6">
    <location>
        <begin position="5"/>
        <end position="129"/>
    </location>
</feature>
<keyword evidence="8" id="KW-1185">Reference proteome</keyword>
<evidence type="ECO:0000256" key="1">
    <source>
        <dbReference type="ARBA" id="ARBA00004277"/>
    </source>
</evidence>
<reference evidence="7 8" key="1">
    <citation type="journal article" date="2015" name="Genome Biol.">
        <title>Comparative genomics of Steinernema reveals deeply conserved gene regulatory networks.</title>
        <authorList>
            <person name="Dillman A.R."/>
            <person name="Macchietto M."/>
            <person name="Porter C.F."/>
            <person name="Rogers A."/>
            <person name="Williams B."/>
            <person name="Antoshechkin I."/>
            <person name="Lee M.M."/>
            <person name="Goodwin Z."/>
            <person name="Lu X."/>
            <person name="Lewis E.E."/>
            <person name="Goodrich-Blair H."/>
            <person name="Stock S.P."/>
            <person name="Adams B.J."/>
            <person name="Sternberg P.W."/>
            <person name="Mortazavi A."/>
        </authorList>
    </citation>
    <scope>NUCLEOTIDE SEQUENCE [LARGE SCALE GENOMIC DNA]</scope>
    <source>
        <strain evidence="7 8">ALL</strain>
    </source>
</reference>
<comment type="caution">
    <text evidence="7">The sequence shown here is derived from an EMBL/GenBank/DDBJ whole genome shotgun (WGS) entry which is preliminary data.</text>
</comment>